<keyword evidence="1" id="KW-0472">Membrane</keyword>
<feature type="transmembrane region" description="Helical" evidence="1">
    <location>
        <begin position="6"/>
        <end position="25"/>
    </location>
</feature>
<evidence type="ECO:0000313" key="3">
    <source>
        <dbReference type="Proteomes" id="UP001191082"/>
    </source>
</evidence>
<name>A0ABY2XB21_9RHOB</name>
<reference evidence="2 3" key="1">
    <citation type="submission" date="2019-05" db="EMBL/GenBank/DDBJ databases">
        <title>Marivita sp. nov. isolated from sea sediment.</title>
        <authorList>
            <person name="Kim W."/>
        </authorList>
    </citation>
    <scope>NUCLEOTIDE SEQUENCE [LARGE SCALE GENOMIC DNA]</scope>
    <source>
        <strain evidence="2 3">CAU 1492</strain>
    </source>
</reference>
<proteinExistence type="predicted"/>
<evidence type="ECO:0000256" key="1">
    <source>
        <dbReference type="SAM" id="Phobius"/>
    </source>
</evidence>
<dbReference type="PROSITE" id="PS00141">
    <property type="entry name" value="ASP_PROTEASE"/>
    <property type="match status" value="1"/>
</dbReference>
<evidence type="ECO:0000313" key="2">
    <source>
        <dbReference type="EMBL" id="TMV13559.1"/>
    </source>
</evidence>
<dbReference type="Pfam" id="PF13975">
    <property type="entry name" value="gag-asp_proteas"/>
    <property type="match status" value="1"/>
</dbReference>
<dbReference type="EMBL" id="VCPC01000002">
    <property type="protein sequence ID" value="TMV13559.1"/>
    <property type="molecule type" value="Genomic_DNA"/>
</dbReference>
<dbReference type="NCBIfam" id="TIGR02281">
    <property type="entry name" value="clan_AA_DTGA"/>
    <property type="match status" value="1"/>
</dbReference>
<accession>A0ABY2XB21</accession>
<sequence>MSSADSASLIYLLLLGAALAFWFFIQNRDSLNKKLQQAALWALIFVGAIAAYGLWDDISRSGMSARISAETGEITVPRSADGHYYLTLQVNDTPIRFVVDTGATDMVLTRADAVTAGVDPGDQGFSGRARTANGTVRVAPVRLGTVAIGPVQDRNVRASVNDGEMDTSLLGMTYLHRFSSIQITNGEMILSR</sequence>
<dbReference type="InterPro" id="IPR011969">
    <property type="entry name" value="Clan_AA_Asp_peptidase_C"/>
</dbReference>
<dbReference type="GO" id="GO:0008233">
    <property type="term" value="F:peptidase activity"/>
    <property type="evidence" value="ECO:0007669"/>
    <property type="project" value="UniProtKB-KW"/>
</dbReference>
<keyword evidence="3" id="KW-1185">Reference proteome</keyword>
<dbReference type="SUPFAM" id="SSF50630">
    <property type="entry name" value="Acid proteases"/>
    <property type="match status" value="1"/>
</dbReference>
<keyword evidence="1" id="KW-0812">Transmembrane</keyword>
<dbReference type="CDD" id="cd05483">
    <property type="entry name" value="retropepsin_like_bacteria"/>
    <property type="match status" value="1"/>
</dbReference>
<gene>
    <name evidence="2" type="ORF">FGK64_12550</name>
</gene>
<dbReference type="EC" id="3.4.23.-" evidence="2"/>
<dbReference type="InterPro" id="IPR001969">
    <property type="entry name" value="Aspartic_peptidase_AS"/>
</dbReference>
<dbReference type="Proteomes" id="UP001191082">
    <property type="component" value="Unassembled WGS sequence"/>
</dbReference>
<keyword evidence="2" id="KW-0645">Protease</keyword>
<dbReference type="Gene3D" id="2.40.70.10">
    <property type="entry name" value="Acid Proteases"/>
    <property type="match status" value="1"/>
</dbReference>
<keyword evidence="1" id="KW-1133">Transmembrane helix</keyword>
<feature type="transmembrane region" description="Helical" evidence="1">
    <location>
        <begin position="37"/>
        <end position="55"/>
    </location>
</feature>
<keyword evidence="2" id="KW-0378">Hydrolase</keyword>
<comment type="caution">
    <text evidence="2">The sequence shown here is derived from an EMBL/GenBank/DDBJ whole genome shotgun (WGS) entry which is preliminary data.</text>
</comment>
<protein>
    <submittedName>
        <fullName evidence="2">TIGR02281 family clan AA aspartic protease</fullName>
        <ecNumber evidence="2">3.4.23.-</ecNumber>
    </submittedName>
</protein>
<dbReference type="GO" id="GO:0006508">
    <property type="term" value="P:proteolysis"/>
    <property type="evidence" value="ECO:0007669"/>
    <property type="project" value="UniProtKB-KW"/>
</dbReference>
<dbReference type="RefSeq" id="WP_138864113.1">
    <property type="nucleotide sequence ID" value="NZ_VCPC01000002.1"/>
</dbReference>
<dbReference type="InterPro" id="IPR021109">
    <property type="entry name" value="Peptidase_aspartic_dom_sf"/>
</dbReference>
<dbReference type="InterPro" id="IPR034122">
    <property type="entry name" value="Retropepsin-like_bacterial"/>
</dbReference>
<organism evidence="2 3">
    <name type="scientific">Arenibacterium halophilum</name>
    <dbReference type="NCBI Taxonomy" id="2583821"/>
    <lineage>
        <taxon>Bacteria</taxon>
        <taxon>Pseudomonadati</taxon>
        <taxon>Pseudomonadota</taxon>
        <taxon>Alphaproteobacteria</taxon>
        <taxon>Rhodobacterales</taxon>
        <taxon>Paracoccaceae</taxon>
        <taxon>Arenibacterium</taxon>
    </lineage>
</organism>